<evidence type="ECO:0000313" key="8">
    <source>
        <dbReference type="EMBL" id="KAJ7378229.1"/>
    </source>
</evidence>
<evidence type="ECO:0000256" key="6">
    <source>
        <dbReference type="SAM" id="Phobius"/>
    </source>
</evidence>
<comment type="caution">
    <text evidence="8">The sequence shown here is derived from an EMBL/GenBank/DDBJ whole genome shotgun (WGS) entry which is preliminary data.</text>
</comment>
<dbReference type="InterPro" id="IPR017978">
    <property type="entry name" value="GPCR_3_C"/>
</dbReference>
<reference evidence="8" key="1">
    <citation type="submission" date="2023-01" db="EMBL/GenBank/DDBJ databases">
        <title>Genome assembly of the deep-sea coral Lophelia pertusa.</title>
        <authorList>
            <person name="Herrera S."/>
            <person name="Cordes E."/>
        </authorList>
    </citation>
    <scope>NUCLEOTIDE SEQUENCE</scope>
    <source>
        <strain evidence="8">USNM1676648</strain>
        <tissue evidence="8">Polyp</tissue>
    </source>
</reference>
<keyword evidence="5" id="KW-0325">Glycoprotein</keyword>
<accession>A0A9W9ZC17</accession>
<evidence type="ECO:0000256" key="1">
    <source>
        <dbReference type="ARBA" id="ARBA00004141"/>
    </source>
</evidence>
<evidence type="ECO:0000259" key="7">
    <source>
        <dbReference type="PROSITE" id="PS50259"/>
    </source>
</evidence>
<sequence length="127" mass="14180">MKKDADPANKVNALTPRSTAVNLFPGATSQEVGWRWSWSSPASASCGTIFVGTLFYINLDTPVVKASGRELTCALLFGLLSCYVFSFFLLAEPSTVICAIQRFWLGFFILRMLRCHSHPHQSDRENF</sequence>
<evidence type="ECO:0000256" key="5">
    <source>
        <dbReference type="ARBA" id="ARBA00023180"/>
    </source>
</evidence>
<feature type="transmembrane region" description="Helical" evidence="6">
    <location>
        <begin position="71"/>
        <end position="88"/>
    </location>
</feature>
<evidence type="ECO:0000256" key="3">
    <source>
        <dbReference type="ARBA" id="ARBA00022989"/>
    </source>
</evidence>
<keyword evidence="8" id="KW-0675">Receptor</keyword>
<comment type="subcellular location">
    <subcellularLocation>
        <location evidence="1">Membrane</location>
        <topology evidence="1">Multi-pass membrane protein</topology>
    </subcellularLocation>
</comment>
<gene>
    <name evidence="8" type="primary">GRM2_3</name>
    <name evidence="8" type="ORF">OS493_024178</name>
</gene>
<dbReference type="PROSITE" id="PS50259">
    <property type="entry name" value="G_PROTEIN_RECEP_F3_4"/>
    <property type="match status" value="1"/>
</dbReference>
<evidence type="ECO:0000256" key="4">
    <source>
        <dbReference type="ARBA" id="ARBA00023136"/>
    </source>
</evidence>
<dbReference type="Proteomes" id="UP001163046">
    <property type="component" value="Unassembled WGS sequence"/>
</dbReference>
<dbReference type="OrthoDB" id="425344at2759"/>
<dbReference type="InterPro" id="IPR050726">
    <property type="entry name" value="mGluR"/>
</dbReference>
<keyword evidence="3 6" id="KW-1133">Transmembrane helix</keyword>
<proteinExistence type="predicted"/>
<keyword evidence="2 6" id="KW-0812">Transmembrane</keyword>
<feature type="domain" description="G-protein coupled receptors family 3 profile" evidence="7">
    <location>
        <begin position="48"/>
        <end position="107"/>
    </location>
</feature>
<keyword evidence="4 6" id="KW-0472">Membrane</keyword>
<keyword evidence="9" id="KW-1185">Reference proteome</keyword>
<dbReference type="GO" id="GO:0004930">
    <property type="term" value="F:G protein-coupled receptor activity"/>
    <property type="evidence" value="ECO:0007669"/>
    <property type="project" value="InterPro"/>
</dbReference>
<evidence type="ECO:0000313" key="9">
    <source>
        <dbReference type="Proteomes" id="UP001163046"/>
    </source>
</evidence>
<name>A0A9W9ZC17_9CNID</name>
<dbReference type="EMBL" id="MU826368">
    <property type="protein sequence ID" value="KAJ7378229.1"/>
    <property type="molecule type" value="Genomic_DNA"/>
</dbReference>
<dbReference type="GO" id="GO:0016020">
    <property type="term" value="C:membrane"/>
    <property type="evidence" value="ECO:0007669"/>
    <property type="project" value="UniProtKB-SubCell"/>
</dbReference>
<organism evidence="8 9">
    <name type="scientific">Desmophyllum pertusum</name>
    <dbReference type="NCBI Taxonomy" id="174260"/>
    <lineage>
        <taxon>Eukaryota</taxon>
        <taxon>Metazoa</taxon>
        <taxon>Cnidaria</taxon>
        <taxon>Anthozoa</taxon>
        <taxon>Hexacorallia</taxon>
        <taxon>Scleractinia</taxon>
        <taxon>Caryophylliina</taxon>
        <taxon>Caryophylliidae</taxon>
        <taxon>Desmophyllum</taxon>
    </lineage>
</organism>
<dbReference type="Pfam" id="PF00003">
    <property type="entry name" value="7tm_3"/>
    <property type="match status" value="1"/>
</dbReference>
<dbReference type="AlphaFoldDB" id="A0A9W9ZC17"/>
<dbReference type="PANTHER" id="PTHR24060">
    <property type="entry name" value="METABOTROPIC GLUTAMATE RECEPTOR"/>
    <property type="match status" value="1"/>
</dbReference>
<protein>
    <submittedName>
        <fullName evidence="8">Metabotropic glutamate receptor 2</fullName>
    </submittedName>
</protein>
<evidence type="ECO:0000256" key="2">
    <source>
        <dbReference type="ARBA" id="ARBA00022692"/>
    </source>
</evidence>